<proteinExistence type="predicted"/>
<dbReference type="Proteomes" id="UP001059663">
    <property type="component" value="Chromosome"/>
</dbReference>
<reference evidence="1" key="1">
    <citation type="submission" date="2021-11" db="EMBL/GenBank/DDBJ databases">
        <title>Study of the species diversity of bacterial strains isolated from a unique natural object - Shulgan-Tash cave (Bashkiria).</title>
        <authorList>
            <person name="Sazanova A.L."/>
            <person name="Chirak E.R."/>
            <person name="Safronova V.I."/>
        </authorList>
    </citation>
    <scope>NUCLEOTIDE SEQUENCE</scope>
    <source>
        <strain evidence="1">P1</strain>
    </source>
</reference>
<name>A0AC61U570_9MICO</name>
<protein>
    <submittedName>
        <fullName evidence="1">Uncharacterized protein</fullName>
    </submittedName>
</protein>
<accession>A0AC61U570</accession>
<gene>
    <name evidence="1" type="ORF">LP422_01020</name>
</gene>
<dbReference type="EMBL" id="CP087977">
    <property type="protein sequence ID" value="UUZ44988.1"/>
    <property type="molecule type" value="Genomic_DNA"/>
</dbReference>
<evidence type="ECO:0000313" key="1">
    <source>
        <dbReference type="EMBL" id="UUZ44988.1"/>
    </source>
</evidence>
<organism evidence="1 2">
    <name type="scientific">Janibacter limosus</name>
    <dbReference type="NCBI Taxonomy" id="53458"/>
    <lineage>
        <taxon>Bacteria</taxon>
        <taxon>Bacillati</taxon>
        <taxon>Actinomycetota</taxon>
        <taxon>Actinomycetes</taxon>
        <taxon>Micrococcales</taxon>
        <taxon>Intrasporangiaceae</taxon>
        <taxon>Janibacter</taxon>
    </lineage>
</organism>
<sequence length="111" mass="11736">MGSGLSETATATLTVEMVLRDRVTSAVADTSLSTCEDAIGPIEDSFGKVQPPHGRDDSLRTDVLDTPGDADDAIADARIAARRDDTSGLRQALTDLRSATTDFEQLEQDPG</sequence>
<evidence type="ECO:0000313" key="2">
    <source>
        <dbReference type="Proteomes" id="UP001059663"/>
    </source>
</evidence>